<evidence type="ECO:0000313" key="1">
    <source>
        <dbReference type="EMBL" id="AIE86167.1"/>
    </source>
</evidence>
<dbReference type="KEGG" id="fgi:OP10G_2799"/>
<dbReference type="AlphaFoldDB" id="A0A068NS49"/>
<dbReference type="EMBL" id="CP007139">
    <property type="protein sequence ID" value="AIE86167.1"/>
    <property type="molecule type" value="Genomic_DNA"/>
</dbReference>
<dbReference type="Proteomes" id="UP000027982">
    <property type="component" value="Chromosome"/>
</dbReference>
<evidence type="ECO:0000313" key="2">
    <source>
        <dbReference type="Proteomes" id="UP000027982"/>
    </source>
</evidence>
<dbReference type="HOGENOM" id="CLU_923625_0_0_0"/>
<gene>
    <name evidence="1" type="ORF">OP10G_2799</name>
</gene>
<reference evidence="1 2" key="1">
    <citation type="journal article" date="2014" name="PLoS ONE">
        <title>The first complete genome sequence of the class fimbriimonadia in the phylum armatimonadetes.</title>
        <authorList>
            <person name="Hu Z.Y."/>
            <person name="Wang Y.Z."/>
            <person name="Im W.T."/>
            <person name="Wang S.Y."/>
            <person name="Zhao G.P."/>
            <person name="Zheng H.J."/>
            <person name="Quan Z.X."/>
        </authorList>
    </citation>
    <scope>NUCLEOTIDE SEQUENCE [LARGE SCALE GENOMIC DNA]</scope>
    <source>
        <strain evidence="1">Gsoil 348</strain>
    </source>
</reference>
<name>A0A068NS49_FIMGI</name>
<keyword evidence="2" id="KW-1185">Reference proteome</keyword>
<protein>
    <submittedName>
        <fullName evidence="1">Uncharacterized protein</fullName>
    </submittedName>
</protein>
<accession>A0A068NS49</accession>
<organism evidence="1 2">
    <name type="scientific">Fimbriimonas ginsengisoli Gsoil 348</name>
    <dbReference type="NCBI Taxonomy" id="661478"/>
    <lineage>
        <taxon>Bacteria</taxon>
        <taxon>Bacillati</taxon>
        <taxon>Armatimonadota</taxon>
        <taxon>Fimbriimonadia</taxon>
        <taxon>Fimbriimonadales</taxon>
        <taxon>Fimbriimonadaceae</taxon>
        <taxon>Fimbriimonas</taxon>
    </lineage>
</organism>
<sequence length="301" mass="32061">MPGGDYSSAAAINGRGDVVGLCSTGKTLVEGLLRDTRAVLWRDGKAIDLIGKSQSSPAAFAVNDLDQVLIQPQYIGASRPGSIPPPMPYVVLWEVGKTRLWKDPSQFRPQAINNHGDLAGFSGGFAQTLIGEKIESLIPPVDKAQAWGWSINDAGMVGGTFQVGVTSRGFITTGGKLLDPVPETTECFGGFRVSPIGHAAEAARTSSRSTYLFLWKEGAVQNLVPLGRYGSVSGINSKDQIVGNANGLPFLFSQGRLFHMGEVVHDKRMVVETVTGINEAGQISASARIGNRYHAVRLDPI</sequence>
<proteinExistence type="predicted"/>